<gene>
    <name evidence="2" type="ORF">T07_1055</name>
</gene>
<reference evidence="2 3" key="1">
    <citation type="submission" date="2015-01" db="EMBL/GenBank/DDBJ databases">
        <title>Evolution of Trichinella species and genotypes.</title>
        <authorList>
            <person name="Korhonen P.K."/>
            <person name="Edoardo P."/>
            <person name="Giuseppe L.R."/>
            <person name="Gasser R.B."/>
        </authorList>
    </citation>
    <scope>NUCLEOTIDE SEQUENCE [LARGE SCALE GENOMIC DNA]</scope>
    <source>
        <strain evidence="2">ISS37</strain>
    </source>
</reference>
<sequence length="143" mass="15956">MHSGCGRTWSSSTGRYGGGQIESCGASSSRNTGKPMDLCTHWAIGFGSNSRRRPNWRLTGTIRTKSRRSWTGTRAGWRRQRLVVHFDRLKPYHGRQQNAEMWGVEHKRRSTRRPTAPHEGGSGVADADCSNNCIGPDDKVEEG</sequence>
<dbReference type="Proteomes" id="UP000054630">
    <property type="component" value="Unassembled WGS sequence"/>
</dbReference>
<dbReference type="EMBL" id="JYDL01000021">
    <property type="protein sequence ID" value="KRX23879.1"/>
    <property type="molecule type" value="Genomic_DNA"/>
</dbReference>
<evidence type="ECO:0000313" key="3">
    <source>
        <dbReference type="Proteomes" id="UP000054630"/>
    </source>
</evidence>
<feature type="region of interest" description="Disordered" evidence="1">
    <location>
        <begin position="98"/>
        <end position="143"/>
    </location>
</feature>
<organism evidence="2 3">
    <name type="scientific">Trichinella nelsoni</name>
    <dbReference type="NCBI Taxonomy" id="6336"/>
    <lineage>
        <taxon>Eukaryota</taxon>
        <taxon>Metazoa</taxon>
        <taxon>Ecdysozoa</taxon>
        <taxon>Nematoda</taxon>
        <taxon>Enoplea</taxon>
        <taxon>Dorylaimia</taxon>
        <taxon>Trichinellida</taxon>
        <taxon>Trichinellidae</taxon>
        <taxon>Trichinella</taxon>
    </lineage>
</organism>
<comment type="caution">
    <text evidence="2">The sequence shown here is derived from an EMBL/GenBank/DDBJ whole genome shotgun (WGS) entry which is preliminary data.</text>
</comment>
<evidence type="ECO:0000313" key="2">
    <source>
        <dbReference type="EMBL" id="KRX23879.1"/>
    </source>
</evidence>
<keyword evidence="3" id="KW-1185">Reference proteome</keyword>
<accession>A0A0V0SAY0</accession>
<protein>
    <submittedName>
        <fullName evidence="2">Uncharacterized protein</fullName>
    </submittedName>
</protein>
<proteinExistence type="predicted"/>
<evidence type="ECO:0000256" key="1">
    <source>
        <dbReference type="SAM" id="MobiDB-lite"/>
    </source>
</evidence>
<name>A0A0V0SAY0_9BILA</name>
<feature type="region of interest" description="Disordered" evidence="1">
    <location>
        <begin position="1"/>
        <end position="32"/>
    </location>
</feature>
<dbReference type="AlphaFoldDB" id="A0A0V0SAY0"/>